<dbReference type="AlphaFoldDB" id="A0A936Z072"/>
<reference evidence="2 3" key="1">
    <citation type="journal article" date="2017" name="Int. J. Syst. Evol. Microbiol.">
        <title>Ramlibacter monticola sp. nov., isolated from forest soil.</title>
        <authorList>
            <person name="Chaudhary D.K."/>
            <person name="Kim J."/>
        </authorList>
    </citation>
    <scope>NUCLEOTIDE SEQUENCE [LARGE SCALE GENOMIC DNA]</scope>
    <source>
        <strain evidence="2 3">KACC 19175</strain>
    </source>
</reference>
<feature type="transmembrane region" description="Helical" evidence="1">
    <location>
        <begin position="78"/>
        <end position="95"/>
    </location>
</feature>
<dbReference type="Proteomes" id="UP000599109">
    <property type="component" value="Unassembled WGS sequence"/>
</dbReference>
<proteinExistence type="predicted"/>
<protein>
    <submittedName>
        <fullName evidence="2">DUF2214 family protein</fullName>
    </submittedName>
</protein>
<evidence type="ECO:0000313" key="2">
    <source>
        <dbReference type="EMBL" id="MBL0392708.1"/>
    </source>
</evidence>
<dbReference type="InterPro" id="IPR018706">
    <property type="entry name" value="DUF2214_membrane"/>
</dbReference>
<dbReference type="RefSeq" id="WP_201675319.1">
    <property type="nucleotide sequence ID" value="NZ_JAEQNE010000003.1"/>
</dbReference>
<comment type="caution">
    <text evidence="2">The sequence shown here is derived from an EMBL/GenBank/DDBJ whole genome shotgun (WGS) entry which is preliminary data.</text>
</comment>
<keyword evidence="1" id="KW-0812">Transmembrane</keyword>
<accession>A0A936Z072</accession>
<feature type="transmembrane region" description="Helical" evidence="1">
    <location>
        <begin position="6"/>
        <end position="28"/>
    </location>
</feature>
<keyword evidence="1" id="KW-1133">Transmembrane helix</keyword>
<dbReference type="Pfam" id="PF09980">
    <property type="entry name" value="DUF2214"/>
    <property type="match status" value="1"/>
</dbReference>
<organism evidence="2 3">
    <name type="scientific">Ramlibacter monticola</name>
    <dbReference type="NCBI Taxonomy" id="1926872"/>
    <lineage>
        <taxon>Bacteria</taxon>
        <taxon>Pseudomonadati</taxon>
        <taxon>Pseudomonadota</taxon>
        <taxon>Betaproteobacteria</taxon>
        <taxon>Burkholderiales</taxon>
        <taxon>Comamonadaceae</taxon>
        <taxon>Ramlibacter</taxon>
    </lineage>
</organism>
<feature type="transmembrane region" description="Helical" evidence="1">
    <location>
        <begin position="48"/>
        <end position="66"/>
    </location>
</feature>
<keyword evidence="3" id="KW-1185">Reference proteome</keyword>
<feature type="transmembrane region" description="Helical" evidence="1">
    <location>
        <begin position="124"/>
        <end position="145"/>
    </location>
</feature>
<sequence length="148" mass="16599">MILESILAFLHLSAIFALIVFATSEAALCRTEWINARVVERLVRVDRIYWVALLAVVLTGLARAAWGIKGAGWYWTNWLLHLKLTATVVLLALSLRPTLRFRRWRAALPALPTEGEVTQVRRMVMVSTHIVPLIPLAAVFLARGFGGR</sequence>
<name>A0A936Z072_9BURK</name>
<keyword evidence="1" id="KW-0472">Membrane</keyword>
<gene>
    <name evidence="2" type="ORF">JJ685_16325</name>
</gene>
<dbReference type="EMBL" id="JAEQNE010000003">
    <property type="protein sequence ID" value="MBL0392708.1"/>
    <property type="molecule type" value="Genomic_DNA"/>
</dbReference>
<evidence type="ECO:0000313" key="3">
    <source>
        <dbReference type="Proteomes" id="UP000599109"/>
    </source>
</evidence>
<evidence type="ECO:0000256" key="1">
    <source>
        <dbReference type="SAM" id="Phobius"/>
    </source>
</evidence>